<reference evidence="4" key="1">
    <citation type="submission" date="2016-10" db="EMBL/GenBank/DDBJ databases">
        <authorList>
            <person name="Varghese N."/>
            <person name="Submissions S."/>
        </authorList>
    </citation>
    <scope>NUCLEOTIDE SEQUENCE [LARGE SCALE GENOMIC DNA]</scope>
    <source>
        <strain evidence="4">CGMCC 1.8975</strain>
    </source>
</reference>
<name>A0A1H3NNX4_9BACT</name>
<feature type="region of interest" description="Disordered" evidence="1">
    <location>
        <begin position="28"/>
        <end position="67"/>
    </location>
</feature>
<dbReference type="PROSITE" id="PS51257">
    <property type="entry name" value="PROKAR_LIPOPROTEIN"/>
    <property type="match status" value="1"/>
</dbReference>
<keyword evidence="2" id="KW-0732">Signal</keyword>
<keyword evidence="4" id="KW-1185">Reference proteome</keyword>
<accession>A0A1H3NNX4</accession>
<feature type="compositionally biased region" description="Low complexity" evidence="1">
    <location>
        <begin position="32"/>
        <end position="67"/>
    </location>
</feature>
<dbReference type="RefSeq" id="WP_092743490.1">
    <property type="nucleotide sequence ID" value="NZ_FNOV01000018.1"/>
</dbReference>
<evidence type="ECO:0000313" key="3">
    <source>
        <dbReference type="EMBL" id="SDY90498.1"/>
    </source>
</evidence>
<gene>
    <name evidence="3" type="ORF">SAMN04488069_11814</name>
</gene>
<proteinExistence type="predicted"/>
<feature type="chain" id="PRO_5011604309" description="Lipoprotein" evidence="2">
    <location>
        <begin position="27"/>
        <end position="237"/>
    </location>
</feature>
<dbReference type="EMBL" id="FNOV01000018">
    <property type="protein sequence ID" value="SDY90498.1"/>
    <property type="molecule type" value="Genomic_DNA"/>
</dbReference>
<evidence type="ECO:0000256" key="2">
    <source>
        <dbReference type="SAM" id="SignalP"/>
    </source>
</evidence>
<sequence>MKNALRYLLSAALLAPLLTGCGSKNEADETAADATTTTETTTAEVPAETMPTETTPAETATPSSDATFDLTKVPVSTANLGRFPYVSGPKGYKFPNPSDSAYYEFDRSYVYDGKQLVPVEGKVLRRQYRVIDDNKKTSELMQQRNYENLIKSLGGVQVSSAELPREAIEKVGNDTYKKYAGNISSGEQVDTYLIRQKDKEVWIQIQPGDTYMDVVVTERAAMPQQVSTIPADELKKN</sequence>
<evidence type="ECO:0000313" key="4">
    <source>
        <dbReference type="Proteomes" id="UP000199249"/>
    </source>
</evidence>
<evidence type="ECO:0000256" key="1">
    <source>
        <dbReference type="SAM" id="MobiDB-lite"/>
    </source>
</evidence>
<dbReference type="OrthoDB" id="9792021at2"/>
<protein>
    <recommendedName>
        <fullName evidence="5">Lipoprotein</fullName>
    </recommendedName>
</protein>
<dbReference type="AlphaFoldDB" id="A0A1H3NNX4"/>
<evidence type="ECO:0008006" key="5">
    <source>
        <dbReference type="Google" id="ProtNLM"/>
    </source>
</evidence>
<dbReference type="STRING" id="651662.SAMN04488069_11814"/>
<organism evidence="3 4">
    <name type="scientific">Hymenobacter psychrophilus</name>
    <dbReference type="NCBI Taxonomy" id="651662"/>
    <lineage>
        <taxon>Bacteria</taxon>
        <taxon>Pseudomonadati</taxon>
        <taxon>Bacteroidota</taxon>
        <taxon>Cytophagia</taxon>
        <taxon>Cytophagales</taxon>
        <taxon>Hymenobacteraceae</taxon>
        <taxon>Hymenobacter</taxon>
    </lineage>
</organism>
<dbReference type="Proteomes" id="UP000199249">
    <property type="component" value="Unassembled WGS sequence"/>
</dbReference>
<feature type="signal peptide" evidence="2">
    <location>
        <begin position="1"/>
        <end position="26"/>
    </location>
</feature>